<dbReference type="AlphaFoldDB" id="A0A540MG29"/>
<evidence type="ECO:0000313" key="2">
    <source>
        <dbReference type="Proteomes" id="UP000315295"/>
    </source>
</evidence>
<protein>
    <submittedName>
        <fullName evidence="1">Uncharacterized protein</fullName>
    </submittedName>
</protein>
<sequence>MTTYPECSTNNHLPRVEATSPFLLDHTLNLPQEREFVYIKGVRAEDRRMADLDGGSLRFFGFSMPTEGFEPFDATFVTT</sequence>
<proteinExistence type="predicted"/>
<organism evidence="1 2">
    <name type="scientific">Malus baccata</name>
    <name type="common">Siberian crab apple</name>
    <name type="synonym">Pyrus baccata</name>
    <dbReference type="NCBI Taxonomy" id="106549"/>
    <lineage>
        <taxon>Eukaryota</taxon>
        <taxon>Viridiplantae</taxon>
        <taxon>Streptophyta</taxon>
        <taxon>Embryophyta</taxon>
        <taxon>Tracheophyta</taxon>
        <taxon>Spermatophyta</taxon>
        <taxon>Magnoliopsida</taxon>
        <taxon>eudicotyledons</taxon>
        <taxon>Gunneridae</taxon>
        <taxon>Pentapetalae</taxon>
        <taxon>rosids</taxon>
        <taxon>fabids</taxon>
        <taxon>Rosales</taxon>
        <taxon>Rosaceae</taxon>
        <taxon>Amygdaloideae</taxon>
        <taxon>Maleae</taxon>
        <taxon>Malus</taxon>
    </lineage>
</organism>
<dbReference type="EMBL" id="VIEB01000273">
    <property type="protein sequence ID" value="TQD97359.1"/>
    <property type="molecule type" value="Genomic_DNA"/>
</dbReference>
<reference evidence="1 2" key="1">
    <citation type="journal article" date="2019" name="G3 (Bethesda)">
        <title>Sequencing of a Wild Apple (Malus baccata) Genome Unravels the Differences Between Cultivated and Wild Apple Species Regarding Disease Resistance and Cold Tolerance.</title>
        <authorList>
            <person name="Chen X."/>
        </authorList>
    </citation>
    <scope>NUCLEOTIDE SEQUENCE [LARGE SCALE GENOMIC DNA]</scope>
    <source>
        <strain evidence="2">cv. Shandingzi</strain>
        <tissue evidence="1">Leaves</tissue>
    </source>
</reference>
<gene>
    <name evidence="1" type="ORF">C1H46_016938</name>
</gene>
<accession>A0A540MG29</accession>
<comment type="caution">
    <text evidence="1">The sequence shown here is derived from an EMBL/GenBank/DDBJ whole genome shotgun (WGS) entry which is preliminary data.</text>
</comment>
<name>A0A540MG29_MALBA</name>
<evidence type="ECO:0000313" key="1">
    <source>
        <dbReference type="EMBL" id="TQD97359.1"/>
    </source>
</evidence>
<keyword evidence="2" id="KW-1185">Reference proteome</keyword>
<dbReference type="Proteomes" id="UP000315295">
    <property type="component" value="Unassembled WGS sequence"/>
</dbReference>